<proteinExistence type="predicted"/>
<evidence type="ECO:0000313" key="2">
    <source>
        <dbReference type="Proteomes" id="UP000050525"/>
    </source>
</evidence>
<keyword evidence="2" id="KW-1185">Reference proteome</keyword>
<gene>
    <name evidence="1" type="ORF">Y1Q_0011051</name>
</gene>
<accession>A0A151NX20</accession>
<sequence>MVIILCPPACQQEGEAKYSSQPSDLSPQAANYLTFIPQLAHQKAFQHLVPYWDACCTLSALLLSEAMWKH</sequence>
<comment type="caution">
    <text evidence="1">The sequence shown here is derived from an EMBL/GenBank/DDBJ whole genome shotgun (WGS) entry which is preliminary data.</text>
</comment>
<protein>
    <submittedName>
        <fullName evidence="1">Uncharacterized protein</fullName>
    </submittedName>
</protein>
<reference evidence="1 2" key="1">
    <citation type="journal article" date="2012" name="Genome Biol.">
        <title>Sequencing three crocodilian genomes to illuminate the evolution of archosaurs and amniotes.</title>
        <authorList>
            <person name="St John J.A."/>
            <person name="Braun E.L."/>
            <person name="Isberg S.R."/>
            <person name="Miles L.G."/>
            <person name="Chong A.Y."/>
            <person name="Gongora J."/>
            <person name="Dalzell P."/>
            <person name="Moran C."/>
            <person name="Bed'hom B."/>
            <person name="Abzhanov A."/>
            <person name="Burgess S.C."/>
            <person name="Cooksey A.M."/>
            <person name="Castoe T.A."/>
            <person name="Crawford N.G."/>
            <person name="Densmore L.D."/>
            <person name="Drew J.C."/>
            <person name="Edwards S.V."/>
            <person name="Faircloth B.C."/>
            <person name="Fujita M.K."/>
            <person name="Greenwold M.J."/>
            <person name="Hoffmann F.G."/>
            <person name="Howard J.M."/>
            <person name="Iguchi T."/>
            <person name="Janes D.E."/>
            <person name="Khan S.Y."/>
            <person name="Kohno S."/>
            <person name="de Koning A.J."/>
            <person name="Lance S.L."/>
            <person name="McCarthy F.M."/>
            <person name="McCormack J.E."/>
            <person name="Merchant M.E."/>
            <person name="Peterson D.G."/>
            <person name="Pollock D.D."/>
            <person name="Pourmand N."/>
            <person name="Raney B.J."/>
            <person name="Roessler K.A."/>
            <person name="Sanford J.R."/>
            <person name="Sawyer R.H."/>
            <person name="Schmidt C.J."/>
            <person name="Triplett E.W."/>
            <person name="Tuberville T.D."/>
            <person name="Venegas-Anaya M."/>
            <person name="Howard J.T."/>
            <person name="Jarvis E.D."/>
            <person name="Guillette L.J.Jr."/>
            <person name="Glenn T.C."/>
            <person name="Green R.E."/>
            <person name="Ray D.A."/>
        </authorList>
    </citation>
    <scope>NUCLEOTIDE SEQUENCE [LARGE SCALE GENOMIC DNA]</scope>
    <source>
        <strain evidence="1">KSC_2009_1</strain>
    </source>
</reference>
<organism evidence="1 2">
    <name type="scientific">Alligator mississippiensis</name>
    <name type="common">American alligator</name>
    <dbReference type="NCBI Taxonomy" id="8496"/>
    <lineage>
        <taxon>Eukaryota</taxon>
        <taxon>Metazoa</taxon>
        <taxon>Chordata</taxon>
        <taxon>Craniata</taxon>
        <taxon>Vertebrata</taxon>
        <taxon>Euteleostomi</taxon>
        <taxon>Archelosauria</taxon>
        <taxon>Archosauria</taxon>
        <taxon>Crocodylia</taxon>
        <taxon>Alligatoridae</taxon>
        <taxon>Alligatorinae</taxon>
        <taxon>Alligator</taxon>
    </lineage>
</organism>
<dbReference type="EMBL" id="AKHW03001657">
    <property type="protein sequence ID" value="KYO41210.1"/>
    <property type="molecule type" value="Genomic_DNA"/>
</dbReference>
<dbReference type="Proteomes" id="UP000050525">
    <property type="component" value="Unassembled WGS sequence"/>
</dbReference>
<name>A0A151NX20_ALLMI</name>
<evidence type="ECO:0000313" key="1">
    <source>
        <dbReference type="EMBL" id="KYO41210.1"/>
    </source>
</evidence>
<dbReference type="AlphaFoldDB" id="A0A151NX20"/>